<evidence type="ECO:0000256" key="1">
    <source>
        <dbReference type="ARBA" id="ARBA00022801"/>
    </source>
</evidence>
<dbReference type="GO" id="GO:0006152">
    <property type="term" value="P:purine nucleoside catabolic process"/>
    <property type="evidence" value="ECO:0007669"/>
    <property type="project" value="TreeGrafter"/>
</dbReference>
<dbReference type="InterPro" id="IPR001910">
    <property type="entry name" value="Inosine/uridine_hydrolase_dom"/>
</dbReference>
<dbReference type="GO" id="GO:0005829">
    <property type="term" value="C:cytosol"/>
    <property type="evidence" value="ECO:0007669"/>
    <property type="project" value="TreeGrafter"/>
</dbReference>
<proteinExistence type="predicted"/>
<dbReference type="InterPro" id="IPR023186">
    <property type="entry name" value="IUNH"/>
</dbReference>
<dbReference type="PANTHER" id="PTHR12304">
    <property type="entry name" value="INOSINE-URIDINE PREFERRING NUCLEOSIDE HYDROLASE"/>
    <property type="match status" value="1"/>
</dbReference>
<comment type="caution">
    <text evidence="4">The sequence shown here is derived from an EMBL/GenBank/DDBJ whole genome shotgun (WGS) entry which is preliminary data.</text>
</comment>
<evidence type="ECO:0000313" key="5">
    <source>
        <dbReference type="Proteomes" id="UP000185783"/>
    </source>
</evidence>
<sequence>MIVSSCFIVDTDGGTDDALALLMLIGMGRVPDAITTCFGNVGLEQATVNILDTLAVVQRDIPVHAGAARPLVGPLVDATDVHGHDGLGGIARPPRRAALASRDGVGYLRAQLYQACAGGAAVDLLMLGPLTNLARVLESEPELAKGINRLWVMGGTCRGRGNVTVSAEFNIYCDPEAAEVVFGLPINTLVVPWEPCLQTAVPGAALEGVLARLPKGGLWDFVRGISDHGRQLSRRWYDEDNLIMPDPLAAACVLDAEVSTRTMVCGYLVETAGTVSRGATFVDHEAKTTRPAVAIVEKADRTKLEKLFEMSLQKLASCQ</sequence>
<dbReference type="PANTHER" id="PTHR12304:SF58">
    <property type="entry name" value="INOSINE_URIDINE-PREFERRING NUCLEOSIDE HYDROLASE DOMAIN-CONTAINING PROTEIN"/>
    <property type="match status" value="1"/>
</dbReference>
<dbReference type="EMBL" id="LVVZ01000009">
    <property type="protein sequence ID" value="OKL44958.1"/>
    <property type="molecule type" value="Genomic_DNA"/>
</dbReference>
<dbReference type="InterPro" id="IPR036452">
    <property type="entry name" value="Ribo_hydro-like"/>
</dbReference>
<dbReference type="GO" id="GO:0008477">
    <property type="term" value="F:purine nucleosidase activity"/>
    <property type="evidence" value="ECO:0007669"/>
    <property type="project" value="TreeGrafter"/>
</dbReference>
<keyword evidence="2" id="KW-0326">Glycosidase</keyword>
<dbReference type="Gene3D" id="3.90.245.10">
    <property type="entry name" value="Ribonucleoside hydrolase-like"/>
    <property type="match status" value="1"/>
</dbReference>
<dbReference type="AlphaFoldDB" id="A0A1U7JJT7"/>
<keyword evidence="5" id="KW-1185">Reference proteome</keyword>
<evidence type="ECO:0000313" key="4">
    <source>
        <dbReference type="EMBL" id="OKL44958.1"/>
    </source>
</evidence>
<dbReference type="SUPFAM" id="SSF53590">
    <property type="entry name" value="Nucleoside hydrolase"/>
    <property type="match status" value="1"/>
</dbReference>
<feature type="domain" description="Inosine/uridine-preferring nucleoside hydrolase" evidence="3">
    <location>
        <begin position="8"/>
        <end position="304"/>
    </location>
</feature>
<accession>A0A1U7JJT7</accession>
<organism evidence="4 5">
    <name type="scientific">Pseudovibrio exalbescens</name>
    <dbReference type="NCBI Taxonomy" id="197461"/>
    <lineage>
        <taxon>Bacteria</taxon>
        <taxon>Pseudomonadati</taxon>
        <taxon>Pseudomonadota</taxon>
        <taxon>Alphaproteobacteria</taxon>
        <taxon>Hyphomicrobiales</taxon>
        <taxon>Stappiaceae</taxon>
        <taxon>Pseudovibrio</taxon>
    </lineage>
</organism>
<evidence type="ECO:0000256" key="2">
    <source>
        <dbReference type="ARBA" id="ARBA00023295"/>
    </source>
</evidence>
<name>A0A1U7JJT7_9HYPH</name>
<reference evidence="4 5" key="1">
    <citation type="submission" date="2016-03" db="EMBL/GenBank/DDBJ databases">
        <title>Genome sequence of Nesiotobacter sp. nov., a moderately halophilic alphaproteobacterium isolated from the Yellow Sea, China.</title>
        <authorList>
            <person name="Zhang G."/>
            <person name="Zhang R."/>
        </authorList>
    </citation>
    <scope>NUCLEOTIDE SEQUENCE [LARGE SCALE GENOMIC DNA]</scope>
    <source>
        <strain evidence="4 5">WB1-6</strain>
    </source>
</reference>
<gene>
    <name evidence="4" type="ORF">A3843_05490</name>
</gene>
<dbReference type="Pfam" id="PF01156">
    <property type="entry name" value="IU_nuc_hydro"/>
    <property type="match status" value="1"/>
</dbReference>
<dbReference type="Proteomes" id="UP000185783">
    <property type="component" value="Unassembled WGS sequence"/>
</dbReference>
<keyword evidence="1 4" id="KW-0378">Hydrolase</keyword>
<dbReference type="STRING" id="197461.A3843_05490"/>
<protein>
    <submittedName>
        <fullName evidence="4">Nucleoside hydrolase</fullName>
    </submittedName>
</protein>
<evidence type="ECO:0000259" key="3">
    <source>
        <dbReference type="Pfam" id="PF01156"/>
    </source>
</evidence>